<dbReference type="GO" id="GO:1990140">
    <property type="term" value="C:molybdopterin synthase complex"/>
    <property type="evidence" value="ECO:0007669"/>
    <property type="project" value="UniProtKB-UniRule"/>
</dbReference>
<comment type="function">
    <text evidence="1">Catalytic subunit of the molybdopterin synthase complex, a complex that catalyzes the conversion of precursor Z into molybdopterin. Acts by mediating the incorporation of 2 sulfur atoms from thiocarboxylated MOCS2A into precursor Z to generate a dithiolene group.</text>
</comment>
<protein>
    <recommendedName>
        <fullName evidence="1">Molybdopterin synthase catalytic subunit</fullName>
        <ecNumber evidence="1">2.8.1.12</ecNumber>
    </recommendedName>
    <alternativeName>
        <fullName evidence="1">Molybdenum cofactor synthesis protein 2 large subunit</fullName>
    </alternativeName>
    <alternativeName>
        <fullName evidence="1">Molybdenum cofactor synthesis protein 2B</fullName>
        <shortName evidence="1">MOCS2B</shortName>
    </alternativeName>
</protein>
<keyword evidence="3" id="KW-1185">Reference proteome</keyword>
<dbReference type="OrthoDB" id="5531344at2759"/>
<dbReference type="AlphaFoldDB" id="A0A6S7G6Q0"/>
<keyword evidence="1" id="KW-0808">Transferase</keyword>
<gene>
    <name evidence="2" type="ORF">PACLA_8A082852</name>
</gene>
<comment type="subunit">
    <text evidence="1">Heterotetramer; composed of 2 small (MOCS2A) and 2 large (MOCS2B) subunits.</text>
</comment>
<dbReference type="SUPFAM" id="SSF54690">
    <property type="entry name" value="Molybdopterin synthase subunit MoaE"/>
    <property type="match status" value="1"/>
</dbReference>
<dbReference type="CDD" id="cd00756">
    <property type="entry name" value="MoaE"/>
    <property type="match status" value="1"/>
</dbReference>
<dbReference type="EMBL" id="CACRXK020000371">
    <property type="protein sequence ID" value="CAB3981281.1"/>
    <property type="molecule type" value="Genomic_DNA"/>
</dbReference>
<dbReference type="GO" id="GO:0006777">
    <property type="term" value="P:Mo-molybdopterin cofactor biosynthetic process"/>
    <property type="evidence" value="ECO:0007669"/>
    <property type="project" value="UniProtKB-UniRule"/>
</dbReference>
<feature type="binding site" evidence="1">
    <location>
        <begin position="125"/>
        <end position="127"/>
    </location>
    <ligand>
        <name>substrate</name>
    </ligand>
</feature>
<keyword evidence="1" id="KW-0501">Molybdenum cofactor biosynthesis</keyword>
<dbReference type="Pfam" id="PF02391">
    <property type="entry name" value="MoaE"/>
    <property type="match status" value="1"/>
</dbReference>
<dbReference type="HAMAP" id="MF_03052">
    <property type="entry name" value="MOC2B"/>
    <property type="match status" value="1"/>
</dbReference>
<dbReference type="PANTHER" id="PTHR23404">
    <property type="entry name" value="MOLYBDOPTERIN SYNTHASE RELATED"/>
    <property type="match status" value="1"/>
</dbReference>
<dbReference type="InterPro" id="IPR036563">
    <property type="entry name" value="MoaE_sf"/>
</dbReference>
<comment type="caution">
    <text evidence="2">The sequence shown here is derived from an EMBL/GenBank/DDBJ whole genome shotgun (WGS) entry which is preliminary data.</text>
</comment>
<name>A0A6S7G6Q0_PARCT</name>
<dbReference type="FunFam" id="3.90.1170.40:FF:000002">
    <property type="entry name" value="Molybdopterin synthase catalytic subunit"/>
    <property type="match status" value="1"/>
</dbReference>
<dbReference type="InterPro" id="IPR028888">
    <property type="entry name" value="MOCS2B_euk"/>
</dbReference>
<evidence type="ECO:0000313" key="2">
    <source>
        <dbReference type="EMBL" id="CAB3981281.1"/>
    </source>
</evidence>
<dbReference type="InterPro" id="IPR003448">
    <property type="entry name" value="Mopterin_biosynth_MoaE"/>
</dbReference>
<dbReference type="UniPathway" id="UPA00344"/>
<dbReference type="Proteomes" id="UP001152795">
    <property type="component" value="Unassembled WGS sequence"/>
</dbReference>
<reference evidence="2" key="1">
    <citation type="submission" date="2020-04" db="EMBL/GenBank/DDBJ databases">
        <authorList>
            <person name="Alioto T."/>
            <person name="Alioto T."/>
            <person name="Gomez Garrido J."/>
        </authorList>
    </citation>
    <scope>NUCLEOTIDE SEQUENCE</scope>
    <source>
        <strain evidence="2">A484AB</strain>
    </source>
</reference>
<feature type="binding site" evidence="1">
    <location>
        <begin position="102"/>
        <end position="103"/>
    </location>
    <ligand>
        <name>substrate</name>
    </ligand>
</feature>
<comment type="catalytic activity">
    <reaction evidence="1">
        <text>2 [molybdopterin-synthase sulfur-carrier protein]-C-terminal-Gly-aminoethanethioate + cyclic pyranopterin phosphate + H2O = molybdopterin + 2 [molybdopterin-synthase sulfur-carrier protein]-C-terminal Gly-Gly + 2 H(+)</text>
        <dbReference type="Rhea" id="RHEA:26333"/>
        <dbReference type="Rhea" id="RHEA-COMP:12202"/>
        <dbReference type="Rhea" id="RHEA-COMP:19907"/>
        <dbReference type="ChEBI" id="CHEBI:15377"/>
        <dbReference type="ChEBI" id="CHEBI:15378"/>
        <dbReference type="ChEBI" id="CHEBI:58698"/>
        <dbReference type="ChEBI" id="CHEBI:59648"/>
        <dbReference type="ChEBI" id="CHEBI:90778"/>
        <dbReference type="ChEBI" id="CHEBI:232372"/>
        <dbReference type="EC" id="2.8.1.12"/>
    </reaction>
</comment>
<comment type="subcellular location">
    <subcellularLocation>
        <location evidence="1">Cytoplasm</location>
    </subcellularLocation>
</comment>
<dbReference type="GO" id="GO:0030366">
    <property type="term" value="F:molybdopterin synthase activity"/>
    <property type="evidence" value="ECO:0007669"/>
    <property type="project" value="UniProtKB-UniRule"/>
</dbReference>
<dbReference type="Gene3D" id="3.90.1170.40">
    <property type="entry name" value="Molybdopterin biosynthesis MoaE subunit"/>
    <property type="match status" value="1"/>
</dbReference>
<organism evidence="2 3">
    <name type="scientific">Paramuricea clavata</name>
    <name type="common">Red gorgonian</name>
    <name type="synonym">Violescent sea-whip</name>
    <dbReference type="NCBI Taxonomy" id="317549"/>
    <lineage>
        <taxon>Eukaryota</taxon>
        <taxon>Metazoa</taxon>
        <taxon>Cnidaria</taxon>
        <taxon>Anthozoa</taxon>
        <taxon>Octocorallia</taxon>
        <taxon>Malacalcyonacea</taxon>
        <taxon>Plexauridae</taxon>
        <taxon>Paramuricea</taxon>
    </lineage>
</organism>
<comment type="pathway">
    <text evidence="1">Cofactor biosynthesis; molybdopterin biosynthesis.</text>
</comment>
<keyword evidence="1" id="KW-0963">Cytoplasm</keyword>
<comment type="similarity">
    <text evidence="1">Belongs to the MoaE family. MOCS2B subfamily.</text>
</comment>
<dbReference type="EC" id="2.8.1.12" evidence="1"/>
<feature type="binding site" evidence="1">
    <location>
        <position position="118"/>
    </location>
    <ligand>
        <name>substrate</name>
    </ligand>
</feature>
<evidence type="ECO:0000256" key="1">
    <source>
        <dbReference type="HAMAP-Rule" id="MF_03052"/>
    </source>
</evidence>
<proteinExistence type="inferred from homology"/>
<sequence>MESDFIKITENAISIEETSSLVGSPSAGATSIFVGTTRDSFKGKRVIKLEYEAYVPMAEKELAKICRDIRKKWNVVKIAIIHRIGLVPISEASVVIAISSVHRKDSLEAVQYCIDTLKATVPIWKKEVYDDGHSAWKENSECSTKT</sequence>
<evidence type="ECO:0000313" key="3">
    <source>
        <dbReference type="Proteomes" id="UP001152795"/>
    </source>
</evidence>
<accession>A0A6S7G6Q0</accession>